<dbReference type="EMBL" id="JAKUCV010000422">
    <property type="protein sequence ID" value="KAJ4850079.1"/>
    <property type="molecule type" value="Genomic_DNA"/>
</dbReference>
<reference evidence="1" key="1">
    <citation type="submission" date="2022-02" db="EMBL/GenBank/DDBJ databases">
        <authorList>
            <person name="Henning P.M."/>
            <person name="McCubbin A.G."/>
            <person name="Shore J.S."/>
        </authorList>
    </citation>
    <scope>NUCLEOTIDE SEQUENCE</scope>
    <source>
        <strain evidence="1">F60SS</strain>
        <tissue evidence="1">Leaves</tissue>
    </source>
</reference>
<feature type="non-terminal residue" evidence="1">
    <location>
        <position position="83"/>
    </location>
</feature>
<evidence type="ECO:0000313" key="2">
    <source>
        <dbReference type="Proteomes" id="UP001141552"/>
    </source>
</evidence>
<evidence type="ECO:0000313" key="1">
    <source>
        <dbReference type="EMBL" id="KAJ4850079.1"/>
    </source>
</evidence>
<sequence>MAATTSLTTPKLQELLSTITIRDNLVNDILTWVLSGHSVIPSPNRACFKIFHGFFFQVHIAHEGFCHQIIHFRKLVKATSQIT</sequence>
<dbReference type="AlphaFoldDB" id="A0A9Q0JQ89"/>
<reference evidence="1" key="2">
    <citation type="journal article" date="2023" name="Plants (Basel)">
        <title>Annotation of the Turnera subulata (Passifloraceae) Draft Genome Reveals the S-Locus Evolved after the Divergence of Turneroideae from Passifloroideae in a Stepwise Manner.</title>
        <authorList>
            <person name="Henning P.M."/>
            <person name="Roalson E.H."/>
            <person name="Mir W."/>
            <person name="McCubbin A.G."/>
            <person name="Shore J.S."/>
        </authorList>
    </citation>
    <scope>NUCLEOTIDE SEQUENCE</scope>
    <source>
        <strain evidence="1">F60SS</strain>
    </source>
</reference>
<comment type="caution">
    <text evidence="1">The sequence shown here is derived from an EMBL/GenBank/DDBJ whole genome shotgun (WGS) entry which is preliminary data.</text>
</comment>
<proteinExistence type="predicted"/>
<protein>
    <submittedName>
        <fullName evidence="1">Uncharacterized protein</fullName>
    </submittedName>
</protein>
<dbReference type="Proteomes" id="UP001141552">
    <property type="component" value="Unassembled WGS sequence"/>
</dbReference>
<name>A0A9Q0JQ89_9ROSI</name>
<gene>
    <name evidence="1" type="ORF">Tsubulata_044050</name>
</gene>
<organism evidence="1 2">
    <name type="scientific">Turnera subulata</name>
    <dbReference type="NCBI Taxonomy" id="218843"/>
    <lineage>
        <taxon>Eukaryota</taxon>
        <taxon>Viridiplantae</taxon>
        <taxon>Streptophyta</taxon>
        <taxon>Embryophyta</taxon>
        <taxon>Tracheophyta</taxon>
        <taxon>Spermatophyta</taxon>
        <taxon>Magnoliopsida</taxon>
        <taxon>eudicotyledons</taxon>
        <taxon>Gunneridae</taxon>
        <taxon>Pentapetalae</taxon>
        <taxon>rosids</taxon>
        <taxon>fabids</taxon>
        <taxon>Malpighiales</taxon>
        <taxon>Passifloraceae</taxon>
        <taxon>Turnera</taxon>
    </lineage>
</organism>
<accession>A0A9Q0JQ89</accession>
<keyword evidence="2" id="KW-1185">Reference proteome</keyword>